<dbReference type="RefSeq" id="WP_258388656.1">
    <property type="nucleotide sequence ID" value="NZ_CP091430.1"/>
</dbReference>
<accession>A0ABY5SIV2</accession>
<name>A0ABY5SIV2_9BACL</name>
<evidence type="ECO:0000313" key="1">
    <source>
        <dbReference type="EMBL" id="UVI32605.1"/>
    </source>
</evidence>
<dbReference type="EMBL" id="CP091430">
    <property type="protein sequence ID" value="UVI32605.1"/>
    <property type="molecule type" value="Genomic_DNA"/>
</dbReference>
<dbReference type="PANTHER" id="PTHR35336:SF5">
    <property type="entry name" value="ADENOSYLCOBINAMIDE AMIDOHYDROLASE"/>
    <property type="match status" value="1"/>
</dbReference>
<proteinExistence type="predicted"/>
<evidence type="ECO:0000313" key="2">
    <source>
        <dbReference type="Proteomes" id="UP001057877"/>
    </source>
</evidence>
<gene>
    <name evidence="1" type="ORF">L1F29_12580</name>
</gene>
<reference evidence="1" key="1">
    <citation type="submission" date="2022-01" db="EMBL/GenBank/DDBJ databases">
        <title>Paenibacillus spongiae sp. nov., isolated from marine sponge.</title>
        <authorList>
            <person name="Li Z."/>
            <person name="Zhang M."/>
        </authorList>
    </citation>
    <scope>NUCLEOTIDE SEQUENCE</scope>
    <source>
        <strain evidence="1">PHS-Z3</strain>
    </source>
</reference>
<keyword evidence="2" id="KW-1185">Reference proteome</keyword>
<sequence>MSQPFRQGATVYLSHVWPDLTIEWHEERIVASSKAPLQTLSSAVYGGGFGAAERFVNWKVPLTYDCSDPVADFRGMFGEWGYPDESTIGFMTAAKLTHASVMEEAGDQFAIVCVTTAGVSNAARAGIGRPSFSAYAAGTINTFIMIDGRMSSSAMVNAVIVAAEAKAAALQDLGIEDPLHGGHATGTTTDAILIGASQSDRYDSPHLYAGAATTIGNAVGRLVYETVYESVITRDEP</sequence>
<dbReference type="Proteomes" id="UP001057877">
    <property type="component" value="Chromosome"/>
</dbReference>
<organism evidence="1 2">
    <name type="scientific">Paenibacillus spongiae</name>
    <dbReference type="NCBI Taxonomy" id="2909671"/>
    <lineage>
        <taxon>Bacteria</taxon>
        <taxon>Bacillati</taxon>
        <taxon>Bacillota</taxon>
        <taxon>Bacilli</taxon>
        <taxon>Bacillales</taxon>
        <taxon>Paenibacillaceae</taxon>
        <taxon>Paenibacillus</taxon>
    </lineage>
</organism>
<dbReference type="Pfam" id="PF01955">
    <property type="entry name" value="CbiZ"/>
    <property type="match status" value="1"/>
</dbReference>
<protein>
    <submittedName>
        <fullName evidence="1">Adenosylcobinamide amidohydrolase</fullName>
    </submittedName>
</protein>
<dbReference type="InterPro" id="IPR052209">
    <property type="entry name" value="CbiZ"/>
</dbReference>
<dbReference type="PANTHER" id="PTHR35336">
    <property type="entry name" value="ADENOSYLCOBINAMIDE AMIDOHYDROLASE"/>
    <property type="match status" value="1"/>
</dbReference>
<dbReference type="InterPro" id="IPR002808">
    <property type="entry name" value="AdoCbi_amidolase"/>
</dbReference>